<dbReference type="InterPro" id="IPR013103">
    <property type="entry name" value="RVT_2"/>
</dbReference>
<comment type="caution">
    <text evidence="4">The sequence shown here is derived from an EMBL/GenBank/DDBJ whole genome shotgun (WGS) entry which is preliminary data.</text>
</comment>
<dbReference type="PANTHER" id="PTHR11439">
    <property type="entry name" value="GAG-POL-RELATED RETROTRANSPOSON"/>
    <property type="match status" value="1"/>
</dbReference>
<gene>
    <name evidence="4" type="ORF">ISN45_Aa03g024560</name>
</gene>
<dbReference type="AlphaFoldDB" id="A0A8T2AUC7"/>
<evidence type="ECO:0000313" key="5">
    <source>
        <dbReference type="Proteomes" id="UP000694240"/>
    </source>
</evidence>
<reference evidence="4 5" key="1">
    <citation type="submission" date="2020-12" db="EMBL/GenBank/DDBJ databases">
        <title>Concerted genomic and epigenomic changes stabilize Arabidopsis allopolyploids.</title>
        <authorList>
            <person name="Chen Z."/>
        </authorList>
    </citation>
    <scope>NUCLEOTIDE SEQUENCE [LARGE SCALE GENOMIC DNA]</scope>
    <source>
        <strain evidence="4">Allo738</strain>
        <tissue evidence="4">Leaf</tissue>
    </source>
</reference>
<evidence type="ECO:0000259" key="2">
    <source>
        <dbReference type="Pfam" id="PF07727"/>
    </source>
</evidence>
<keyword evidence="5" id="KW-1185">Reference proteome</keyword>
<feature type="compositionally biased region" description="Basic and acidic residues" evidence="1">
    <location>
        <begin position="512"/>
        <end position="527"/>
    </location>
</feature>
<dbReference type="Proteomes" id="UP000694240">
    <property type="component" value="Chromosome 8"/>
</dbReference>
<name>A0A8T2AUC7_9BRAS</name>
<feature type="region of interest" description="Disordered" evidence="1">
    <location>
        <begin position="492"/>
        <end position="527"/>
    </location>
</feature>
<dbReference type="PANTHER" id="PTHR11439:SF494">
    <property type="entry name" value="CYSTEINE-RICH RLK (RECEPTOR-LIKE PROTEIN KINASE) 8"/>
    <property type="match status" value="1"/>
</dbReference>
<evidence type="ECO:0000256" key="1">
    <source>
        <dbReference type="SAM" id="MobiDB-lite"/>
    </source>
</evidence>
<dbReference type="CDD" id="cd09272">
    <property type="entry name" value="RNase_HI_RT_Ty1"/>
    <property type="match status" value="1"/>
</dbReference>
<proteinExistence type="predicted"/>
<dbReference type="Pfam" id="PF07727">
    <property type="entry name" value="RVT_2"/>
    <property type="match status" value="1"/>
</dbReference>
<protein>
    <submittedName>
        <fullName evidence="4">Retrotransposon Copia-like N-terminal</fullName>
    </submittedName>
</protein>
<accession>A0A8T2AUC7</accession>
<sequence>MTNPAPPSTDLYSNPLYLHAADNSGVNLVLDKLIGESNYHTWRRSIIKALNAKNKLGFIYGTVVKPPESHNDYGSWTRCNDMVCTWITNSVSKDLGSGTVYFDDAHLLWLNLEGRFRQSNLSKIYSVQDQLDRLHQRSLDLSAYYTRLTTLWEELKNFEELPSCTCGNCTCGCNDRWIQLYEKRNIVRFLMRLNESFTQARRQILMMDPLPEFTKIYNFISQDEQQRGFNSMPVPETPVFQASMAYQKPKNFHHQGKPRPLCTHCGLLGHTVARCYKLHGYPPGYKLPPISGTQQPPGKFKPQHGVHMVYSQFPDQMLYSSPANQAPQIQSQIPQNQFLTYNGNSYAPVGQTYYGTPYVPLNQTYNGSSSITPVQASVASGSGLSASQSSGSVLPGESSQVNHSINMVNSGQGFVVGSSSHSGEQVTQMVTQLNRQLQGSPYQVIQAQPVSQHLGSISAQVLPAFEKQNQNRFEFFDDFNVSIPEVVPVTESSTVPAHTHSRSLAPSNTDNDQSRNDMENTLRPRRETRAPSYLSQYHCSNILKEPSSSLHGTAHPLSAYLSYDKLSHEYRLFCFAIIAEKEPTTFKEAVLLQKWLDAMNVELDALVSTSTWEICSLPDGKHAIGCKWVYKIKYKSDGTIERYKARLVAKGYTQQEGIDYIDTFSPVAKLTTVRLMLALSAIHNWIIDQMDVTNAFLHGDLDEEIYMSLPQGYSPRQGEQLPPRPVCRLIKSLYGLKQASRQWFHKFSSVLLQHGFIQSFFDPTLFVRCTSEAFLALLVYVDDIMLVSNKDTAITEIKCLLAKEFKIKDLGKLRYFLGLEVARAKEGISVSQRKYTLELLEEFGFLGCKPVPTPMELGLKLNDETGLLLSDPSHYRKLIGKLVYLTVTRPDICFAVNKLSQYLHAPREPHLVAAHRILRYLKNDPGQGVFYSATSSLSLRGFADADWSNCPETSRSISGFCIFLGDSLISWKSKKQDIVSRSSCEAEYRSMANATCELIWINSLLEDLHVPLVDTIVLYCDNEAAIQIAKNSVYHERTKHVQRDMHVVRERVASGFLKTLHVNSEHQLADLLTKPLTAIQFKYLLSKMGLHHLYSSS</sequence>
<feature type="domain" description="Reverse transcriptase Ty1/copia-type" evidence="2">
    <location>
        <begin position="610"/>
        <end position="856"/>
    </location>
</feature>
<organism evidence="4 5">
    <name type="scientific">Arabidopsis thaliana x Arabidopsis arenosa</name>
    <dbReference type="NCBI Taxonomy" id="1240361"/>
    <lineage>
        <taxon>Eukaryota</taxon>
        <taxon>Viridiplantae</taxon>
        <taxon>Streptophyta</taxon>
        <taxon>Embryophyta</taxon>
        <taxon>Tracheophyta</taxon>
        <taxon>Spermatophyta</taxon>
        <taxon>Magnoliopsida</taxon>
        <taxon>eudicotyledons</taxon>
        <taxon>Gunneridae</taxon>
        <taxon>Pentapetalae</taxon>
        <taxon>rosids</taxon>
        <taxon>malvids</taxon>
        <taxon>Brassicales</taxon>
        <taxon>Brassicaceae</taxon>
        <taxon>Camelineae</taxon>
        <taxon>Arabidopsis</taxon>
    </lineage>
</organism>
<dbReference type="Pfam" id="PF14244">
    <property type="entry name" value="Retrotran_gag_3"/>
    <property type="match status" value="1"/>
</dbReference>
<dbReference type="EMBL" id="JAEFBK010000008">
    <property type="protein sequence ID" value="KAG7578260.1"/>
    <property type="molecule type" value="Genomic_DNA"/>
</dbReference>
<evidence type="ECO:0000313" key="4">
    <source>
        <dbReference type="EMBL" id="KAG7578260.1"/>
    </source>
</evidence>
<feature type="domain" description="Retrotransposon Copia-like N-terminal" evidence="3">
    <location>
        <begin position="19"/>
        <end position="67"/>
    </location>
</feature>
<evidence type="ECO:0000259" key="3">
    <source>
        <dbReference type="Pfam" id="PF14244"/>
    </source>
</evidence>
<feature type="compositionally biased region" description="Polar residues" evidence="1">
    <location>
        <begin position="492"/>
        <end position="511"/>
    </location>
</feature>
<dbReference type="InterPro" id="IPR029472">
    <property type="entry name" value="Copia-like_N"/>
</dbReference>